<dbReference type="AlphaFoldDB" id="F8AK28"/>
<dbReference type="GO" id="GO:0019509">
    <property type="term" value="P:L-methionine salvage from methylthioadenosine"/>
    <property type="evidence" value="ECO:0007669"/>
    <property type="project" value="TreeGrafter"/>
</dbReference>
<dbReference type="Pfam" id="PF01008">
    <property type="entry name" value="IF-2B"/>
    <property type="match status" value="1"/>
</dbReference>
<evidence type="ECO:0000313" key="5">
    <source>
        <dbReference type="EMBL" id="AEH07392.1"/>
    </source>
</evidence>
<dbReference type="InterPro" id="IPR027363">
    <property type="entry name" value="M1Pi_N"/>
</dbReference>
<dbReference type="Gene3D" id="3.40.50.10470">
    <property type="entry name" value="Translation initiation factor eif-2b, domain 2"/>
    <property type="match status" value="1"/>
</dbReference>
<feature type="binding site" evidence="4">
    <location>
        <position position="229"/>
    </location>
    <ligand>
        <name>substrate</name>
    </ligand>
</feature>
<evidence type="ECO:0000313" key="6">
    <source>
        <dbReference type="Proteomes" id="UP000009296"/>
    </source>
</evidence>
<dbReference type="InterPro" id="IPR037171">
    <property type="entry name" value="NagB/RpiA_transferase-like"/>
</dbReference>
<comment type="function">
    <text evidence="4">Catalyzes the isomerization of ribose 1,5-bisphosphate (R15P) to ribulose 1,5-bisphosphate (RuBP), the CO(2) acceptor and substrate for RubisCO. Functions in an archaeal AMP degradation pathway, together with AMP phosphorylase and RubisCO.</text>
</comment>
<dbReference type="NCBIfam" id="TIGR00524">
    <property type="entry name" value="eIF-2B_rel"/>
    <property type="match status" value="1"/>
</dbReference>
<organism evidence="5 6">
    <name type="scientific">Methanothermococcus okinawensis (strain DSM 14208 / JCM 11175 / IH1)</name>
    <dbReference type="NCBI Taxonomy" id="647113"/>
    <lineage>
        <taxon>Archaea</taxon>
        <taxon>Methanobacteriati</taxon>
        <taxon>Methanobacteriota</taxon>
        <taxon>Methanomada group</taxon>
        <taxon>Methanococci</taxon>
        <taxon>Methanococcales</taxon>
        <taxon>Methanococcaceae</taxon>
        <taxon>Methanothermococcus</taxon>
    </lineage>
</organism>
<dbReference type="InterPro" id="IPR005250">
    <property type="entry name" value="R15Pi"/>
</dbReference>
<feature type="binding site" evidence="4">
    <location>
        <begin position="19"/>
        <end position="22"/>
    </location>
    <ligand>
        <name>substrate</name>
    </ligand>
</feature>
<gene>
    <name evidence="5" type="ordered locus">Metok_1427</name>
</gene>
<protein>
    <recommendedName>
        <fullName evidence="4">Ribose 1,5-bisphosphate isomerase</fullName>
        <shortName evidence="4">R15P isomerase</shortName>
        <shortName evidence="4">R15Pi</shortName>
        <ecNumber evidence="4">5.3.1.29</ecNumber>
    </recommendedName>
    <alternativeName>
        <fullName evidence="4">Ribulose 1,5-bisphosphate synthase</fullName>
        <shortName evidence="4">RuBP synthase</shortName>
    </alternativeName>
</protein>
<sequence length="305" mass="33988">MGMDIIYETYEKIKSMEIRGAGRIGRAAAKALRDYAKSITDIDDNEFKNKMIDAGNILKSARPTAVSLPNAIKYVLNGLNDKNPKEAVIKKAEEFIISSSNATKKIGEIGSNRIKDGYRILTHCNSEAALNVIKTAHRNGKHIKVICTETRPRNQGYLTAKDLANEGIDTTLIVDSAVRYFIKEVDLVVVGADAITSNGCLVNKIGTSQIALIAHERRVPFLTAAETYKFHPKTIVGELIEIEERSSDEIHVFEEQYINKIKLRNPAFDITPAQYIDGIITEIGVIPPQGAWYIIEKYFGELFNE</sequence>
<dbReference type="FunFam" id="3.40.50.10470:FF:000019">
    <property type="entry name" value="Ribose 1,5-bisphosphate isomerase"/>
    <property type="match status" value="1"/>
</dbReference>
<dbReference type="HAMAP" id="MF_02230">
    <property type="entry name" value="R15P_isomerase"/>
    <property type="match status" value="1"/>
</dbReference>
<keyword evidence="2 4" id="KW-0413">Isomerase</keyword>
<keyword evidence="6" id="KW-1185">Reference proteome</keyword>
<dbReference type="HOGENOM" id="CLU_016218_2_1_2"/>
<dbReference type="InterPro" id="IPR000649">
    <property type="entry name" value="IF-2B-related"/>
</dbReference>
<dbReference type="InterPro" id="IPR011559">
    <property type="entry name" value="Initiation_fac_2B_a/b/d"/>
</dbReference>
<reference evidence="5" key="1">
    <citation type="submission" date="2011-05" db="EMBL/GenBank/DDBJ databases">
        <title>Complete sequence of chromosome of Methanothermococcus okinawensis IH1.</title>
        <authorList>
            <consortium name="US DOE Joint Genome Institute"/>
            <person name="Lucas S."/>
            <person name="Han J."/>
            <person name="Lapidus A."/>
            <person name="Cheng J.-F."/>
            <person name="Goodwin L."/>
            <person name="Pitluck S."/>
            <person name="Peters L."/>
            <person name="Mikhailova N."/>
            <person name="Held B."/>
            <person name="Han C."/>
            <person name="Tapia R."/>
            <person name="Land M."/>
            <person name="Hauser L."/>
            <person name="Kyrpides N."/>
            <person name="Ivanova N."/>
            <person name="Pagani I."/>
            <person name="Sieprawska-Lupa M."/>
            <person name="Takai K."/>
            <person name="Miyazaki J."/>
            <person name="Whitman W."/>
            <person name="Woyke T."/>
        </authorList>
    </citation>
    <scope>NUCLEOTIDE SEQUENCE [LARGE SCALE GENOMIC DNA]</scope>
    <source>
        <strain evidence="5">IH1</strain>
    </source>
</reference>
<feature type="binding site" evidence="4">
    <location>
        <position position="62"/>
    </location>
    <ligand>
        <name>substrate</name>
    </ligand>
</feature>
<dbReference type="NCBIfam" id="TIGR00511">
    <property type="entry name" value="ribulose_e2b2"/>
    <property type="match status" value="1"/>
</dbReference>
<dbReference type="GO" id="GO:0003743">
    <property type="term" value="F:translation initiation factor activity"/>
    <property type="evidence" value="ECO:0007669"/>
    <property type="project" value="UniProtKB-KW"/>
</dbReference>
<comment type="caution">
    <text evidence="4">Lacks conserved residue(s) required for the propagation of feature annotation.</text>
</comment>
<name>F8AK28_METOI</name>
<comment type="similarity">
    <text evidence="1 4">Belongs to the eIF-2B alpha/beta/delta subunits family. R15P isomerase subfamily.</text>
</comment>
<dbReference type="Proteomes" id="UP000009296">
    <property type="component" value="Chromosome"/>
</dbReference>
<comment type="catalytic activity">
    <reaction evidence="4">
        <text>alpha-D-ribose 1,5-bisphosphate = D-ribulose 1,5-bisphosphate</text>
        <dbReference type="Rhea" id="RHEA:32243"/>
        <dbReference type="ChEBI" id="CHEBI:57870"/>
        <dbReference type="ChEBI" id="CHEBI:68688"/>
        <dbReference type="EC" id="5.3.1.29"/>
    </reaction>
</comment>
<dbReference type="KEGG" id="mok:Metok_1427"/>
<dbReference type="PANTHER" id="PTHR43475">
    <property type="entry name" value="METHYLTHIORIBOSE-1-PHOSPHATE ISOMERASE"/>
    <property type="match status" value="1"/>
</dbReference>
<dbReference type="EMBL" id="CP002792">
    <property type="protein sequence ID" value="AEH07392.1"/>
    <property type="molecule type" value="Genomic_DNA"/>
</dbReference>
<dbReference type="STRING" id="647113.Metok_1427"/>
<keyword evidence="5" id="KW-0648">Protein biosynthesis</keyword>
<dbReference type="SUPFAM" id="SSF100950">
    <property type="entry name" value="NagB/RpiA/CoA transferase-like"/>
    <property type="match status" value="1"/>
</dbReference>
<dbReference type="Gene3D" id="1.20.120.420">
    <property type="entry name" value="translation initiation factor eif-2b, domain 1"/>
    <property type="match status" value="1"/>
</dbReference>
<evidence type="ECO:0000256" key="2">
    <source>
        <dbReference type="ARBA" id="ARBA00023235"/>
    </source>
</evidence>
<dbReference type="GO" id="GO:0043917">
    <property type="term" value="F:ribose 1,5-bisphosphate isomerase activity"/>
    <property type="evidence" value="ECO:0007669"/>
    <property type="project" value="UniProtKB-UniRule"/>
</dbReference>
<evidence type="ECO:0000256" key="1">
    <source>
        <dbReference type="ARBA" id="ARBA00009229"/>
    </source>
</evidence>
<evidence type="ECO:0000256" key="3">
    <source>
        <dbReference type="ARBA" id="ARBA00023277"/>
    </source>
</evidence>
<keyword evidence="5" id="KW-0396">Initiation factor</keyword>
<accession>F8AK28</accession>
<evidence type="ECO:0000256" key="4">
    <source>
        <dbReference type="HAMAP-Rule" id="MF_02230"/>
    </source>
</evidence>
<feature type="binding site" evidence="4">
    <location>
        <begin position="203"/>
        <end position="204"/>
    </location>
    <ligand>
        <name>substrate</name>
    </ligand>
</feature>
<keyword evidence="3 4" id="KW-0119">Carbohydrate metabolism</keyword>
<feature type="active site" description="Proton donor" evidence="4">
    <location>
        <position position="193"/>
    </location>
</feature>
<dbReference type="GO" id="GO:0046523">
    <property type="term" value="F:S-methyl-5-thioribose-1-phosphate isomerase activity"/>
    <property type="evidence" value="ECO:0007669"/>
    <property type="project" value="TreeGrafter"/>
</dbReference>
<dbReference type="eggNOG" id="arCOG01124">
    <property type="taxonomic scope" value="Archaea"/>
</dbReference>
<dbReference type="EC" id="5.3.1.29" evidence="4"/>
<proteinExistence type="inferred from homology"/>
<feature type="active site" description="Proton acceptor" evidence="4">
    <location>
        <position position="124"/>
    </location>
</feature>
<dbReference type="InterPro" id="IPR042529">
    <property type="entry name" value="IF_2B-like_C"/>
</dbReference>
<dbReference type="PANTHER" id="PTHR43475:SF2">
    <property type="entry name" value="RIBOSE 1,5-BISPHOSPHATE ISOMERASE"/>
    <property type="match status" value="1"/>
</dbReference>
<comment type="miscellaneous">
    <text evidence="4">Reaction proceeds via a cis-phosphoenolate intermediate.</text>
</comment>
<dbReference type="GO" id="GO:0019323">
    <property type="term" value="P:pentose catabolic process"/>
    <property type="evidence" value="ECO:0007669"/>
    <property type="project" value="UniProtKB-UniRule"/>
</dbReference>